<dbReference type="EMBL" id="BARU01026483">
    <property type="protein sequence ID" value="GAH76234.1"/>
    <property type="molecule type" value="Genomic_DNA"/>
</dbReference>
<gene>
    <name evidence="1" type="ORF">S03H2_42532</name>
</gene>
<sequence length="271" mass="30945">PFSDGEYLTLYKDPERSYESIKKFSVKDAEAFKDFARWSQEAMDLFLAPATYVNPMPSLDQAALLEANEITRRDDELTGYTPKQIVDDMFENDRVRALFLYLATMWGLDYDLEGLGYLVPLMINRGWHFRLCKGGSHHLAHLFGKFISENGGRVLSGQIIKRIVVEGGEAKGVELDDGTIIKASKFVCSSLNPHQTFFGLVGEEHLDEELATRLDEWEYSDWSFFTVHMALCEAPRFKVAESNPELNNALMYLVGYESEDDLVNHFEATKR</sequence>
<dbReference type="SUPFAM" id="SSF51905">
    <property type="entry name" value="FAD/NAD(P)-binding domain"/>
    <property type="match status" value="1"/>
</dbReference>
<dbReference type="PANTHER" id="PTHR10668">
    <property type="entry name" value="PHYTOENE DEHYDROGENASE"/>
    <property type="match status" value="1"/>
</dbReference>
<dbReference type="InterPro" id="IPR036188">
    <property type="entry name" value="FAD/NAD-bd_sf"/>
</dbReference>
<comment type="caution">
    <text evidence="1">The sequence shown here is derived from an EMBL/GenBank/DDBJ whole genome shotgun (WGS) entry which is preliminary data.</text>
</comment>
<organism evidence="1">
    <name type="scientific">marine sediment metagenome</name>
    <dbReference type="NCBI Taxonomy" id="412755"/>
    <lineage>
        <taxon>unclassified sequences</taxon>
        <taxon>metagenomes</taxon>
        <taxon>ecological metagenomes</taxon>
    </lineage>
</organism>
<dbReference type="PANTHER" id="PTHR10668:SF103">
    <property type="entry name" value="PYRIDINE NUCLEOTIDE-DISULFIDE OXIDOREDUCTASE DOMAIN-CONTAINING PROTEIN 2"/>
    <property type="match status" value="1"/>
</dbReference>
<feature type="non-terminal residue" evidence="1">
    <location>
        <position position="271"/>
    </location>
</feature>
<accession>X1JD04</accession>
<name>X1JD04_9ZZZZ</name>
<feature type="non-terminal residue" evidence="1">
    <location>
        <position position="1"/>
    </location>
</feature>
<proteinExistence type="predicted"/>
<protein>
    <recommendedName>
        <fullName evidence="2">Amine oxidase domain-containing protein</fullName>
    </recommendedName>
</protein>
<evidence type="ECO:0000313" key="1">
    <source>
        <dbReference type="EMBL" id="GAH76234.1"/>
    </source>
</evidence>
<reference evidence="1" key="1">
    <citation type="journal article" date="2014" name="Front. Microbiol.">
        <title>High frequency of phylogenetically diverse reductive dehalogenase-homologous genes in deep subseafloor sedimentary metagenomes.</title>
        <authorList>
            <person name="Kawai M."/>
            <person name="Futagami T."/>
            <person name="Toyoda A."/>
            <person name="Takaki Y."/>
            <person name="Nishi S."/>
            <person name="Hori S."/>
            <person name="Arai W."/>
            <person name="Tsubouchi T."/>
            <person name="Morono Y."/>
            <person name="Uchiyama I."/>
            <person name="Ito T."/>
            <person name="Fujiyama A."/>
            <person name="Inagaki F."/>
            <person name="Takami H."/>
        </authorList>
    </citation>
    <scope>NUCLEOTIDE SEQUENCE</scope>
    <source>
        <strain evidence="1">Expedition CK06-06</strain>
    </source>
</reference>
<evidence type="ECO:0008006" key="2">
    <source>
        <dbReference type="Google" id="ProtNLM"/>
    </source>
</evidence>
<dbReference type="AlphaFoldDB" id="X1JD04"/>
<dbReference type="Gene3D" id="3.50.50.60">
    <property type="entry name" value="FAD/NAD(P)-binding domain"/>
    <property type="match status" value="1"/>
</dbReference>